<dbReference type="EMBL" id="CP042190">
    <property type="protein sequence ID" value="QDS71862.1"/>
    <property type="molecule type" value="Genomic_DNA"/>
</dbReference>
<feature type="region of interest" description="Disordered" evidence="1">
    <location>
        <begin position="1"/>
        <end position="119"/>
    </location>
</feature>
<sequence>MGSPQQPPIIPQPTPETPAPTPARPTPWTPPQNTPQIWTPINNPTIPAAQPTPAPPTQPLQPPPAQPLQPPPAQPLQPPPAAASPSPPSAGPPSVPKDGGMPPPAAGAPAKCGPGQPVCKDGTYCDPQPLCSIGEDCAGVCLPTLSAKFPATDGFSQPWSVRREIWQGLLDSGEYSVYAFDGMG</sequence>
<gene>
    <name evidence="2" type="ORF">FKW77_010026</name>
</gene>
<proteinExistence type="predicted"/>
<feature type="compositionally biased region" description="Pro residues" evidence="1">
    <location>
        <begin position="1"/>
        <end position="33"/>
    </location>
</feature>
<reference evidence="2 3" key="1">
    <citation type="submission" date="2019-07" db="EMBL/GenBank/DDBJ databases">
        <title>Finished genome of Venturia effusa.</title>
        <authorList>
            <person name="Young C.A."/>
            <person name="Cox M.P."/>
            <person name="Ganley A.R.D."/>
            <person name="David W.J."/>
        </authorList>
    </citation>
    <scope>NUCLEOTIDE SEQUENCE [LARGE SCALE GENOMIC DNA]</scope>
    <source>
        <strain evidence="3">albino</strain>
    </source>
</reference>
<dbReference type="Proteomes" id="UP000316270">
    <property type="component" value="Chromosome 6"/>
</dbReference>
<feature type="compositionally biased region" description="Low complexity" evidence="1">
    <location>
        <begin position="107"/>
        <end position="117"/>
    </location>
</feature>
<accession>A0A517L8A1</accession>
<feature type="compositionally biased region" description="Low complexity" evidence="1">
    <location>
        <begin position="34"/>
        <end position="49"/>
    </location>
</feature>
<protein>
    <submittedName>
        <fullName evidence="2">Uncharacterized protein</fullName>
    </submittedName>
</protein>
<feature type="compositionally biased region" description="Pro residues" evidence="1">
    <location>
        <begin position="50"/>
        <end position="106"/>
    </location>
</feature>
<dbReference type="OrthoDB" id="3945987at2759"/>
<organism evidence="2 3">
    <name type="scientific">Venturia effusa</name>
    <dbReference type="NCBI Taxonomy" id="50376"/>
    <lineage>
        <taxon>Eukaryota</taxon>
        <taxon>Fungi</taxon>
        <taxon>Dikarya</taxon>
        <taxon>Ascomycota</taxon>
        <taxon>Pezizomycotina</taxon>
        <taxon>Dothideomycetes</taxon>
        <taxon>Pleosporomycetidae</taxon>
        <taxon>Venturiales</taxon>
        <taxon>Venturiaceae</taxon>
        <taxon>Venturia</taxon>
    </lineage>
</organism>
<name>A0A517L8A1_9PEZI</name>
<evidence type="ECO:0000313" key="2">
    <source>
        <dbReference type="EMBL" id="QDS71862.1"/>
    </source>
</evidence>
<evidence type="ECO:0000256" key="1">
    <source>
        <dbReference type="SAM" id="MobiDB-lite"/>
    </source>
</evidence>
<dbReference type="AlphaFoldDB" id="A0A517L8A1"/>
<evidence type="ECO:0000313" key="3">
    <source>
        <dbReference type="Proteomes" id="UP000316270"/>
    </source>
</evidence>
<keyword evidence="3" id="KW-1185">Reference proteome</keyword>